<organism evidence="1 2">
    <name type="scientific">Spirochaeta isovalerica</name>
    <dbReference type="NCBI Taxonomy" id="150"/>
    <lineage>
        <taxon>Bacteria</taxon>
        <taxon>Pseudomonadati</taxon>
        <taxon>Spirochaetota</taxon>
        <taxon>Spirochaetia</taxon>
        <taxon>Spirochaetales</taxon>
        <taxon>Spirochaetaceae</taxon>
        <taxon>Spirochaeta</taxon>
    </lineage>
</organism>
<accession>A0A841R5J9</accession>
<proteinExistence type="predicted"/>
<dbReference type="EMBL" id="JACHGJ010000001">
    <property type="protein sequence ID" value="MBB6478661.1"/>
    <property type="molecule type" value="Genomic_DNA"/>
</dbReference>
<evidence type="ECO:0000313" key="2">
    <source>
        <dbReference type="Proteomes" id="UP000587760"/>
    </source>
</evidence>
<keyword evidence="2" id="KW-1185">Reference proteome</keyword>
<protein>
    <submittedName>
        <fullName evidence="1">Uncharacterized protein</fullName>
    </submittedName>
</protein>
<dbReference type="RefSeq" id="WP_184742705.1">
    <property type="nucleotide sequence ID" value="NZ_JACHGJ010000001.1"/>
</dbReference>
<evidence type="ECO:0000313" key="1">
    <source>
        <dbReference type="EMBL" id="MBB6478661.1"/>
    </source>
</evidence>
<sequence length="244" mass="27188">MELLYWVFGGGWGGAWIDREGNVRFPAHDWDGKDRSLHLTNEPGYAIGLDKWKLKSFFREVNASFELFELNLRDEELPETYESGPSGNPDTVRAELLLSGPGRCRLFRAIVGNDDFYQQFLDIHEAREMTDPAIAGQHISKLSRMRVESAVNTDRLYGKLLAEAARTMLKQAEIDGLAKDVPICLGGKPSYALPYFGPSAQRLLGKMGYLNYLRPSILDEKGANANLAGAAVLAERALQGIYSM</sequence>
<dbReference type="Proteomes" id="UP000587760">
    <property type="component" value="Unassembled WGS sequence"/>
</dbReference>
<name>A0A841R5J9_9SPIO</name>
<dbReference type="AlphaFoldDB" id="A0A841R5J9"/>
<comment type="caution">
    <text evidence="1">The sequence shown here is derived from an EMBL/GenBank/DDBJ whole genome shotgun (WGS) entry which is preliminary data.</text>
</comment>
<reference evidence="1 2" key="1">
    <citation type="submission" date="2020-08" db="EMBL/GenBank/DDBJ databases">
        <title>Genomic Encyclopedia of Type Strains, Phase IV (KMG-IV): sequencing the most valuable type-strain genomes for metagenomic binning, comparative biology and taxonomic classification.</title>
        <authorList>
            <person name="Goeker M."/>
        </authorList>
    </citation>
    <scope>NUCLEOTIDE SEQUENCE [LARGE SCALE GENOMIC DNA]</scope>
    <source>
        <strain evidence="1 2">DSM 2461</strain>
    </source>
</reference>
<gene>
    <name evidence="1" type="ORF">HNR50_000294</name>
</gene>